<comment type="cofactor">
    <cofactor evidence="3">
        <name>Mg(2+)</name>
        <dbReference type="ChEBI" id="CHEBI:18420"/>
    </cofactor>
    <text evidence="3">Binds 1 Mg(2+) ion.</text>
</comment>
<sequence>MIESINMKNIIHILGLAAALLVAASASSQIRPVAYVGNAHSHNDYSRNNPFTLAYSLGFGSIEVDLFFRDGELYVAHEAKEISSERTFDNLYLQPILQAFKDSEDGYLYPDQGQLQLLIDPKTDGTAILNVLTEKLRPYRNHFDSKNNPKAVKLVVSGKKPRAANFADFDEIFFFDGDLGVHYTPEQLARIGLFSASFSSVSKWNGLGRLTEADLKKITAIVDSVHRLDKKIRFWATPDTRTTWYEWVKLGIDYINTDDPIGVSEFMRNYPRYAYQEQAPYVPYQPRYSAKPGAVPRNVILLISDGAGLSQLWAAAIANRGLLNVLNMPYTGYLYTGSTDNSHTDSAAGGSALATGVKTRNRHIGVDTLGNPVTNIPDRLAVKGMVSGIVSNDRVTGATPSSFYAHVSERDLSDSVARGLLDSKLSLVVGGFHPAFAKADSALLRQLRGKGFDVQQGVAGIENSSSKRVLAFAEDQVSQEWDKLSKEQGRIRTDYRMIEHAFLPSVKFLETQSGGNGFFLMVEGAKIDGGGHGNSMPFTVTEYLSFDRLVGQALEYADADGETLVIVTSDHETGGLVVLDGNDKTGHVLGRFATTDHTGIPVPLAAYGPGAEHFQGFVDNSEIAKRIYGLLGVE</sequence>
<feature type="active site" description="Phosphoserine intermediate" evidence="2">
    <location>
        <position position="346"/>
    </location>
</feature>
<feature type="binding site" evidence="3">
    <location>
        <position position="571"/>
    </location>
    <ligand>
        <name>Zn(2+)</name>
        <dbReference type="ChEBI" id="CHEBI:29105"/>
        <label>2</label>
    </ligand>
</feature>
<dbReference type="Gene3D" id="3.20.20.190">
    <property type="entry name" value="Phosphatidylinositol (PI) phosphodiesterase"/>
    <property type="match status" value="1"/>
</dbReference>
<dbReference type="InterPro" id="IPR017946">
    <property type="entry name" value="PLC-like_Pdiesterase_TIM-brl"/>
</dbReference>
<keyword evidence="6" id="KW-1185">Reference proteome</keyword>
<dbReference type="GO" id="GO:0004035">
    <property type="term" value="F:alkaline phosphatase activity"/>
    <property type="evidence" value="ECO:0007669"/>
    <property type="project" value="TreeGrafter"/>
</dbReference>
<keyword evidence="1" id="KW-0597">Phosphoprotein</keyword>
<dbReference type="PRINTS" id="PR00113">
    <property type="entry name" value="ALKPHPHTASE"/>
</dbReference>
<feature type="binding site" evidence="3">
    <location>
        <position position="570"/>
    </location>
    <ligand>
        <name>Zn(2+)</name>
        <dbReference type="ChEBI" id="CHEBI:29105"/>
        <label>2</label>
    </ligand>
</feature>
<dbReference type="SUPFAM" id="SSF51695">
    <property type="entry name" value="PLC-like phosphodiesterases"/>
    <property type="match status" value="1"/>
</dbReference>
<evidence type="ECO:0000313" key="6">
    <source>
        <dbReference type="Proteomes" id="UP000190541"/>
    </source>
</evidence>
<comment type="similarity">
    <text evidence="4">Belongs to the alkaline phosphatase family.</text>
</comment>
<dbReference type="Pfam" id="PF13653">
    <property type="entry name" value="GDPD_2"/>
    <property type="match status" value="1"/>
</dbReference>
<organism evidence="5 6">
    <name type="scientific">Parapedobacter luteus</name>
    <dbReference type="NCBI Taxonomy" id="623280"/>
    <lineage>
        <taxon>Bacteria</taxon>
        <taxon>Pseudomonadati</taxon>
        <taxon>Bacteroidota</taxon>
        <taxon>Sphingobacteriia</taxon>
        <taxon>Sphingobacteriales</taxon>
        <taxon>Sphingobacteriaceae</taxon>
        <taxon>Parapedobacter</taxon>
    </lineage>
</organism>
<keyword evidence="3" id="KW-0479">Metal-binding</keyword>
<dbReference type="InterPro" id="IPR017850">
    <property type="entry name" value="Alkaline_phosphatase_core_sf"/>
</dbReference>
<keyword evidence="3" id="KW-0460">Magnesium</keyword>
<feature type="binding site" evidence="3">
    <location>
        <position position="399"/>
    </location>
    <ligand>
        <name>Mg(2+)</name>
        <dbReference type="ChEBI" id="CHEBI:18420"/>
    </ligand>
</feature>
<dbReference type="CDD" id="cd08577">
    <property type="entry name" value="PI-PLCc_GDPD_SF_unchar3"/>
    <property type="match status" value="1"/>
</dbReference>
<dbReference type="AlphaFoldDB" id="A0A1T5F649"/>
<evidence type="ECO:0000313" key="5">
    <source>
        <dbReference type="EMBL" id="SKB91599.1"/>
    </source>
</evidence>
<feature type="binding site" evidence="3">
    <location>
        <position position="532"/>
    </location>
    <ligand>
        <name>Zn(2+)</name>
        <dbReference type="ChEBI" id="CHEBI:29105"/>
        <label>2</label>
    </ligand>
</feature>
<dbReference type="GO" id="GO:0046872">
    <property type="term" value="F:metal ion binding"/>
    <property type="evidence" value="ECO:0007669"/>
    <property type="project" value="UniProtKB-KW"/>
</dbReference>
<evidence type="ECO:0000256" key="4">
    <source>
        <dbReference type="RuleBase" id="RU003946"/>
    </source>
</evidence>
<dbReference type="Pfam" id="PF00245">
    <property type="entry name" value="Alk_phosphatase"/>
    <property type="match status" value="2"/>
</dbReference>
<dbReference type="GO" id="GO:0006629">
    <property type="term" value="P:lipid metabolic process"/>
    <property type="evidence" value="ECO:0007669"/>
    <property type="project" value="InterPro"/>
</dbReference>
<evidence type="ECO:0000256" key="2">
    <source>
        <dbReference type="PIRSR" id="PIRSR601952-1"/>
    </source>
</evidence>
<dbReference type="Proteomes" id="UP000190541">
    <property type="component" value="Unassembled WGS sequence"/>
</dbReference>
<name>A0A1T5F649_9SPHI</name>
<evidence type="ECO:0000256" key="3">
    <source>
        <dbReference type="PIRSR" id="PIRSR601952-2"/>
    </source>
</evidence>
<keyword evidence="3" id="KW-0862">Zinc</keyword>
<proteinExistence type="inferred from homology"/>
<feature type="binding site" evidence="3">
    <location>
        <position position="523"/>
    </location>
    <ligand>
        <name>Mg(2+)</name>
        <dbReference type="ChEBI" id="CHEBI:18420"/>
    </ligand>
</feature>
<feature type="binding site" evidence="3">
    <location>
        <position position="528"/>
    </location>
    <ligand>
        <name>Zn(2+)</name>
        <dbReference type="ChEBI" id="CHEBI:29105"/>
        <label>2</label>
    </ligand>
</feature>
<accession>A0A1T5F649</accession>
<evidence type="ECO:0000256" key="1">
    <source>
        <dbReference type="ARBA" id="ARBA00022553"/>
    </source>
</evidence>
<dbReference type="CDD" id="cd16012">
    <property type="entry name" value="ALP"/>
    <property type="match status" value="1"/>
</dbReference>
<dbReference type="InterPro" id="IPR039559">
    <property type="entry name" value="AIM6_PI-PLC-like_dom"/>
</dbReference>
<dbReference type="STRING" id="623280.SAMN05660226_03802"/>
<dbReference type="GO" id="GO:0008081">
    <property type="term" value="F:phosphoric diester hydrolase activity"/>
    <property type="evidence" value="ECO:0007669"/>
    <property type="project" value="InterPro"/>
</dbReference>
<feature type="binding site" evidence="3">
    <location>
        <position position="305"/>
    </location>
    <ligand>
        <name>Mg(2+)</name>
        <dbReference type="ChEBI" id="CHEBI:18420"/>
    </ligand>
</feature>
<dbReference type="SUPFAM" id="SSF53649">
    <property type="entry name" value="Alkaline phosphatase-like"/>
    <property type="match status" value="1"/>
</dbReference>
<comment type="cofactor">
    <cofactor evidence="3">
        <name>Zn(2+)</name>
        <dbReference type="ChEBI" id="CHEBI:29105"/>
    </cofactor>
    <text evidence="3">Binds 2 Zn(2+) ions.</text>
</comment>
<dbReference type="PANTHER" id="PTHR11596">
    <property type="entry name" value="ALKALINE PHOSPHATASE"/>
    <property type="match status" value="1"/>
</dbReference>
<reference evidence="5 6" key="1">
    <citation type="submission" date="2017-02" db="EMBL/GenBank/DDBJ databases">
        <authorList>
            <person name="Peterson S.W."/>
        </authorList>
    </citation>
    <scope>NUCLEOTIDE SEQUENCE [LARGE SCALE GENOMIC DNA]</scope>
    <source>
        <strain evidence="5 6">DSM 22899</strain>
    </source>
</reference>
<protein>
    <submittedName>
        <fullName evidence="5">Alkaline phosphatase</fullName>
    </submittedName>
</protein>
<dbReference type="SMART" id="SM00098">
    <property type="entry name" value="alkPPc"/>
    <property type="match status" value="1"/>
</dbReference>
<feature type="binding site" evidence="3">
    <location>
        <position position="305"/>
    </location>
    <ligand>
        <name>Zn(2+)</name>
        <dbReference type="ChEBI" id="CHEBI:29105"/>
        <label>2</label>
    </ligand>
</feature>
<dbReference type="EMBL" id="FUYS01000013">
    <property type="protein sequence ID" value="SKB91599.1"/>
    <property type="molecule type" value="Genomic_DNA"/>
</dbReference>
<dbReference type="Gene3D" id="3.40.720.10">
    <property type="entry name" value="Alkaline Phosphatase, subunit A"/>
    <property type="match status" value="1"/>
</dbReference>
<gene>
    <name evidence="5" type="ORF">SAMN05660226_03802</name>
</gene>
<dbReference type="PANTHER" id="PTHR11596:SF5">
    <property type="entry name" value="ALKALINE PHOSPHATASE"/>
    <property type="match status" value="1"/>
</dbReference>
<dbReference type="InterPro" id="IPR001952">
    <property type="entry name" value="Alkaline_phosphatase"/>
</dbReference>